<dbReference type="AlphaFoldDB" id="A0A067XRY6"/>
<dbReference type="EMBL" id="KF113380">
    <property type="protein sequence ID" value="AGT54985.1"/>
    <property type="molecule type" value="mRNA"/>
</dbReference>
<evidence type="ECO:0000313" key="2">
    <source>
        <dbReference type="EMBL" id="AGT54985.1"/>
    </source>
</evidence>
<keyword evidence="2" id="KW-0150">Chloroplast</keyword>
<protein>
    <submittedName>
        <fullName evidence="2">Beta' subunit of chloroplast RNA polymerase</fullName>
        <ecNumber evidence="2">2.7.7.6</ecNumber>
    </submittedName>
</protein>
<dbReference type="GO" id="GO:0003677">
    <property type="term" value="F:DNA binding"/>
    <property type="evidence" value="ECO:0007669"/>
    <property type="project" value="InterPro"/>
</dbReference>
<feature type="domain" description="RNA polymerase alpha subunit" evidence="1">
    <location>
        <begin position="2"/>
        <end position="39"/>
    </location>
</feature>
<dbReference type="GO" id="GO:0003899">
    <property type="term" value="F:DNA-directed RNA polymerase activity"/>
    <property type="evidence" value="ECO:0007669"/>
    <property type="project" value="UniProtKB-EC"/>
</dbReference>
<organism evidence="2">
    <name type="scientific">Karlodinium veneficum</name>
    <name type="common">Dinoflagellate</name>
    <name type="synonym">Karlodinium micrum</name>
    <dbReference type="NCBI Taxonomy" id="407301"/>
    <lineage>
        <taxon>Eukaryota</taxon>
        <taxon>Sar</taxon>
        <taxon>Alveolata</taxon>
        <taxon>Dinophyceae</taxon>
        <taxon>Gymnodiniales</taxon>
        <taxon>Kareniaceae</taxon>
        <taxon>Karlodinium</taxon>
    </lineage>
</organism>
<dbReference type="InterPro" id="IPR000722">
    <property type="entry name" value="RNA_pol_asu"/>
</dbReference>
<gene>
    <name evidence="2" type="primary">rpoC1</name>
</gene>
<proteinExistence type="evidence at transcript level"/>
<feature type="non-terminal residue" evidence="2">
    <location>
        <position position="1"/>
    </location>
</feature>
<reference evidence="2" key="1">
    <citation type="journal article" date="2014" name="Mol. Biol. Evol.">
        <title>Genome-wide transcript profiling reveals the coevolution of plastid gene sequences and transcript processing pathways in the fucoxanthin dinoflagellate Karlodinium veneficum.</title>
        <authorList>
            <person name="Richardson E."/>
            <person name="Dorrell R.G."/>
            <person name="Howe C.J."/>
        </authorList>
    </citation>
    <scope>NUCLEOTIDE SEQUENCE</scope>
    <source>
        <strain evidence="2">UIO297</strain>
    </source>
</reference>
<dbReference type="EC" id="2.7.7.6" evidence="2"/>
<sequence>ALQLPLPLCVGFNADFDGDQMGVHLPLSLEAQLEAAWIMASSENLMSCSNSHDYMQSVTQEAVLGICCASMDLLNRPTHVFSKPADVSRAMGSGYVNHFTPILLRDPIYSSSGSTHKYIRTTVGRVLCYRGLLG</sequence>
<keyword evidence="2" id="KW-0808">Transferase</keyword>
<evidence type="ECO:0000259" key="1">
    <source>
        <dbReference type="Pfam" id="PF00623"/>
    </source>
</evidence>
<dbReference type="SUPFAM" id="SSF64484">
    <property type="entry name" value="beta and beta-prime subunits of DNA dependent RNA-polymerase"/>
    <property type="match status" value="1"/>
</dbReference>
<name>A0A067XRY6_KARVE</name>
<keyword evidence="2" id="KW-0548">Nucleotidyltransferase</keyword>
<dbReference type="GO" id="GO:0006351">
    <property type="term" value="P:DNA-templated transcription"/>
    <property type="evidence" value="ECO:0007669"/>
    <property type="project" value="InterPro"/>
</dbReference>
<geneLocation type="chloroplast" evidence="2"/>
<dbReference type="Gene3D" id="2.40.40.20">
    <property type="match status" value="1"/>
</dbReference>
<keyword evidence="2" id="KW-0934">Plastid</keyword>
<accession>A0A067XRY6</accession>
<dbReference type="Pfam" id="PF00623">
    <property type="entry name" value="RNA_pol_Rpb1_2"/>
    <property type="match status" value="1"/>
</dbReference>